<dbReference type="SUPFAM" id="SSF56059">
    <property type="entry name" value="Glutathione synthetase ATP-binding domain-like"/>
    <property type="match status" value="1"/>
</dbReference>
<dbReference type="SUPFAM" id="SSF51735">
    <property type="entry name" value="NAD(P)-binding Rossmann-fold domains"/>
    <property type="match status" value="1"/>
</dbReference>
<dbReference type="PANTHER" id="PTHR43334">
    <property type="entry name" value="ACETATE--COA LIGASE [ADP-FORMING]"/>
    <property type="match status" value="1"/>
</dbReference>
<dbReference type="Pfam" id="PF19045">
    <property type="entry name" value="Ligase_CoA_2"/>
    <property type="match status" value="1"/>
</dbReference>
<evidence type="ECO:0000313" key="11">
    <source>
        <dbReference type="EMBL" id="AIC16729.1"/>
    </source>
</evidence>
<dbReference type="InterPro" id="IPR053580">
    <property type="entry name" value="4-HB-CoA_ligase_ADP-forming"/>
</dbReference>
<dbReference type="STRING" id="926571.NVIE_024650"/>
<comment type="cofactor">
    <cofactor evidence="1">
        <name>Mn(2+)</name>
        <dbReference type="ChEBI" id="CHEBI:29035"/>
    </cofactor>
</comment>
<keyword evidence="3 11" id="KW-0436">Ligase</keyword>
<evidence type="ECO:0000313" key="12">
    <source>
        <dbReference type="Proteomes" id="UP000027093"/>
    </source>
</evidence>
<comment type="cofactor">
    <cofactor evidence="2">
        <name>Mg(2+)</name>
        <dbReference type="ChEBI" id="CHEBI:18420"/>
    </cofactor>
</comment>
<dbReference type="Gene3D" id="3.30.470.20">
    <property type="entry name" value="ATP-grasp fold, B domain"/>
    <property type="match status" value="1"/>
</dbReference>
<dbReference type="GO" id="GO:0005524">
    <property type="term" value="F:ATP binding"/>
    <property type="evidence" value="ECO:0007669"/>
    <property type="project" value="UniProtKB-UniRule"/>
</dbReference>
<keyword evidence="5 9" id="KW-0547">Nucleotide-binding</keyword>
<keyword evidence="4" id="KW-0479">Metal-binding</keyword>
<dbReference type="PROSITE" id="PS50975">
    <property type="entry name" value="ATP_GRASP"/>
    <property type="match status" value="1"/>
</dbReference>
<dbReference type="OrthoDB" id="18103at2157"/>
<name>A0A060HJJ1_9ARCH</name>
<dbReference type="Gene3D" id="3.30.1490.20">
    <property type="entry name" value="ATP-grasp fold, A domain"/>
    <property type="match status" value="1"/>
</dbReference>
<dbReference type="KEGG" id="nvn:NVIE_024650"/>
<feature type="domain" description="ATP-grasp" evidence="10">
    <location>
        <begin position="493"/>
        <end position="546"/>
    </location>
</feature>
<evidence type="ECO:0000256" key="7">
    <source>
        <dbReference type="ARBA" id="ARBA00022842"/>
    </source>
</evidence>
<dbReference type="InterPro" id="IPR016102">
    <property type="entry name" value="Succinyl-CoA_synth-like"/>
</dbReference>
<proteinExistence type="predicted"/>
<dbReference type="InterPro" id="IPR036291">
    <property type="entry name" value="NAD(P)-bd_dom_sf"/>
</dbReference>
<organism evidence="11 12">
    <name type="scientific">Nitrososphaera viennensis EN76</name>
    <dbReference type="NCBI Taxonomy" id="926571"/>
    <lineage>
        <taxon>Archaea</taxon>
        <taxon>Nitrososphaerota</taxon>
        <taxon>Nitrososphaeria</taxon>
        <taxon>Nitrososphaerales</taxon>
        <taxon>Nitrososphaeraceae</taxon>
        <taxon>Nitrososphaera</taxon>
    </lineage>
</organism>
<dbReference type="FunFam" id="3.30.1490.20:FF:000020">
    <property type="entry name" value="Protein lysine acetyltransferase"/>
    <property type="match status" value="1"/>
</dbReference>
<dbReference type="Gene3D" id="3.40.50.720">
    <property type="entry name" value="NAD(P)-binding Rossmann-like Domain"/>
    <property type="match status" value="1"/>
</dbReference>
<dbReference type="RefSeq" id="WP_075055435.1">
    <property type="nucleotide sequence ID" value="NZ_CP007536.1"/>
</dbReference>
<dbReference type="Pfam" id="PF13380">
    <property type="entry name" value="CoA_binding_2"/>
    <property type="match status" value="1"/>
</dbReference>
<dbReference type="HOGENOM" id="CLU_007415_3_1_2"/>
<gene>
    <name evidence="11" type="ORF">NVIE_024650</name>
</gene>
<dbReference type="SUPFAM" id="SSF52210">
    <property type="entry name" value="Succinyl-CoA synthetase domains"/>
    <property type="match status" value="2"/>
</dbReference>
<dbReference type="GO" id="GO:0043758">
    <property type="term" value="F:acetate-CoA ligase (ADP-forming) activity"/>
    <property type="evidence" value="ECO:0007669"/>
    <property type="project" value="UniProtKB-EC"/>
</dbReference>
<dbReference type="InterPro" id="IPR043938">
    <property type="entry name" value="Ligase_CoA_dom"/>
</dbReference>
<accession>A0A060HJJ1</accession>
<sequence length="701" mass="75247">MSSNSIFFSPKSIAVIGASEKPGVGKTIFTNIAKHFKGKIYPVTPSNPTVGGLTAYKSVLDIPESVDLAVVAAPSRFTPAVMEEVGKKGIKGAIIVSAGFKEVDDEGARLEREVGEISKKYGIRVIGPNCLGIMSLSKDNMMNSTFLKITPSYGGIALVSQSGAICAATVEDAGAQNIGFSKVISMGNKVDMDESDVLELLAEDEDTKVVVMYLEDIRNARRFMDIAKRITTEKRKPVIVLKSGRTAEGAKAAASHTGALGGSDANYEAAFAQCGVIRVDTMGELFDLATAFSKQPLPEGGVVIVSNAGGPAIISTDACSKYGLKMADISSIRDDIAKVIPAYGSPRNPVDIVGDADYNRFEKVLNLVLAHPSVGSVVTMCTPSATLNYDDLARVLVKMSRQFPNKTMLASLMGLAEGVENRAIMSEGGVPYYLYAEPAIRTLKAVYDFKSWVDSARAKAGTLSFAKDTAKVKEIFASVKKQGRNNLLEEEGYEVLRAYGFPTPKSILGATEDECVRAAKEIGYPVVMKIASPDIIHKSDAGGVKVGVKSDDELRAAFRAIIENAKKYKSDAKIKGVLVQEMVKSAKETILGASQDPTFGPVIMFGLGGIYVEVLKDVVFRVAPIDEREAARMVESIKTIKLLKGVRGERPSDLKAISDSLQRLSQLVTDFPEIKEFDINPLLVLEEGKGARVVDARIILK</sequence>
<dbReference type="EMBL" id="CP007536">
    <property type="protein sequence ID" value="AIC16729.1"/>
    <property type="molecule type" value="Genomic_DNA"/>
</dbReference>
<dbReference type="GO" id="GO:0046872">
    <property type="term" value="F:metal ion binding"/>
    <property type="evidence" value="ECO:0007669"/>
    <property type="project" value="UniProtKB-KW"/>
</dbReference>
<evidence type="ECO:0000256" key="3">
    <source>
        <dbReference type="ARBA" id="ARBA00022598"/>
    </source>
</evidence>
<dbReference type="SMART" id="SM00881">
    <property type="entry name" value="CoA_binding"/>
    <property type="match status" value="1"/>
</dbReference>
<keyword evidence="7" id="KW-0460">Magnesium</keyword>
<dbReference type="InterPro" id="IPR013815">
    <property type="entry name" value="ATP_grasp_subdomain_1"/>
</dbReference>
<dbReference type="GeneID" id="85941219"/>
<keyword evidence="12" id="KW-1185">Reference proteome</keyword>
<dbReference type="EC" id="6.2.1.13" evidence="11"/>
<evidence type="ECO:0000256" key="8">
    <source>
        <dbReference type="ARBA" id="ARBA00023211"/>
    </source>
</evidence>
<evidence type="ECO:0000256" key="4">
    <source>
        <dbReference type="ARBA" id="ARBA00022723"/>
    </source>
</evidence>
<dbReference type="Pfam" id="PF13549">
    <property type="entry name" value="ATP-grasp_5"/>
    <property type="match status" value="1"/>
</dbReference>
<keyword evidence="8" id="KW-0464">Manganese</keyword>
<reference evidence="11 12" key="1">
    <citation type="journal article" date="2014" name="Int. J. Syst. Evol. Microbiol.">
        <title>Nitrososphaera viennensis gen. nov., sp. nov., an aerobic and mesophilic, ammonia-oxidizing archaeon from soil and a member of the archaeal phylum Thaumarchaeota.</title>
        <authorList>
            <person name="Stieglmeier M."/>
            <person name="Klingl A."/>
            <person name="Alves R.J."/>
            <person name="Rittmann S.K."/>
            <person name="Melcher M."/>
            <person name="Leisch N."/>
            <person name="Schleper C."/>
        </authorList>
    </citation>
    <scope>NUCLEOTIDE SEQUENCE [LARGE SCALE GENOMIC DNA]</scope>
    <source>
        <strain evidence="11">EN76</strain>
    </source>
</reference>
<dbReference type="AlphaFoldDB" id="A0A060HJJ1"/>
<dbReference type="InterPro" id="IPR011761">
    <property type="entry name" value="ATP-grasp"/>
</dbReference>
<evidence type="ECO:0000256" key="1">
    <source>
        <dbReference type="ARBA" id="ARBA00001936"/>
    </source>
</evidence>
<dbReference type="InterPro" id="IPR032875">
    <property type="entry name" value="Succ_CoA_lig_flav_dom"/>
</dbReference>
<dbReference type="Pfam" id="PF13607">
    <property type="entry name" value="Succ_CoA_lig"/>
    <property type="match status" value="1"/>
</dbReference>
<evidence type="ECO:0000256" key="9">
    <source>
        <dbReference type="PROSITE-ProRule" id="PRU00409"/>
    </source>
</evidence>
<evidence type="ECO:0000256" key="6">
    <source>
        <dbReference type="ARBA" id="ARBA00022840"/>
    </source>
</evidence>
<evidence type="ECO:0000256" key="2">
    <source>
        <dbReference type="ARBA" id="ARBA00001946"/>
    </source>
</evidence>
<dbReference type="GeneID" id="84783872"/>
<dbReference type="Gene3D" id="3.40.50.261">
    <property type="entry name" value="Succinyl-CoA synthetase domains"/>
    <property type="match status" value="2"/>
</dbReference>
<dbReference type="NCBIfam" id="NF045493">
    <property type="entry name" value="HydDutCoALig"/>
    <property type="match status" value="1"/>
</dbReference>
<dbReference type="InterPro" id="IPR003781">
    <property type="entry name" value="CoA-bd"/>
</dbReference>
<dbReference type="PANTHER" id="PTHR43334:SF2">
    <property type="entry name" value="ACETATE--COA LIGASE [ADP-FORMING]"/>
    <property type="match status" value="1"/>
</dbReference>
<keyword evidence="6 9" id="KW-0067">ATP-binding</keyword>
<dbReference type="Proteomes" id="UP000027093">
    <property type="component" value="Chromosome"/>
</dbReference>
<dbReference type="InterPro" id="IPR051538">
    <property type="entry name" value="Acyl-CoA_Synth/Transferase"/>
</dbReference>
<evidence type="ECO:0000256" key="5">
    <source>
        <dbReference type="ARBA" id="ARBA00022741"/>
    </source>
</evidence>
<protein>
    <submittedName>
        <fullName evidence="11">Acetyl-CoA synthetase (ADP-forming)</fullName>
        <ecNumber evidence="11">6.2.1.13</ecNumber>
    </submittedName>
</protein>
<evidence type="ECO:0000259" key="10">
    <source>
        <dbReference type="PROSITE" id="PS50975"/>
    </source>
</evidence>